<dbReference type="AlphaFoldDB" id="A0A3Q0ISL9"/>
<dbReference type="PaxDb" id="121845-A0A3Q0ISL9"/>
<comment type="caution">
    <text evidence="10">Lacks conserved residue(s) required for the propagation of feature annotation.</text>
</comment>
<keyword evidence="11" id="KW-1185">Reference proteome</keyword>
<gene>
    <name evidence="12" type="primary">LOC113466432</name>
</gene>
<keyword evidence="7 10" id="KW-0472">Membrane</keyword>
<dbReference type="GeneID" id="113466432"/>
<dbReference type="InterPro" id="IPR004117">
    <property type="entry name" value="7tm6_olfct_rcpt"/>
</dbReference>
<dbReference type="GO" id="GO:0005549">
    <property type="term" value="F:odorant binding"/>
    <property type="evidence" value="ECO:0007669"/>
    <property type="project" value="InterPro"/>
</dbReference>
<feature type="transmembrane region" description="Helical" evidence="10">
    <location>
        <begin position="173"/>
        <end position="199"/>
    </location>
</feature>
<evidence type="ECO:0000256" key="9">
    <source>
        <dbReference type="ARBA" id="ARBA00023224"/>
    </source>
</evidence>
<keyword evidence="3 10" id="KW-0716">Sensory transduction</keyword>
<keyword evidence="8 10" id="KW-0675">Receptor</keyword>
<dbReference type="RefSeq" id="XP_026677633.1">
    <property type="nucleotide sequence ID" value="XM_026821832.1"/>
</dbReference>
<proteinExistence type="inferred from homology"/>
<dbReference type="PANTHER" id="PTHR21137">
    <property type="entry name" value="ODORANT RECEPTOR"/>
    <property type="match status" value="1"/>
</dbReference>
<keyword evidence="5 10" id="KW-0552">Olfaction</keyword>
<feature type="transmembrane region" description="Helical" evidence="10">
    <location>
        <begin position="373"/>
        <end position="390"/>
    </location>
</feature>
<reference evidence="12" key="1">
    <citation type="submission" date="2025-08" db="UniProtKB">
        <authorList>
            <consortium name="RefSeq"/>
        </authorList>
    </citation>
    <scope>IDENTIFICATION</scope>
</reference>
<evidence type="ECO:0000313" key="11">
    <source>
        <dbReference type="Proteomes" id="UP000079169"/>
    </source>
</evidence>
<feature type="transmembrane region" description="Helical" evidence="10">
    <location>
        <begin position="29"/>
        <end position="47"/>
    </location>
</feature>
<organism evidence="11 12">
    <name type="scientific">Diaphorina citri</name>
    <name type="common">Asian citrus psyllid</name>
    <dbReference type="NCBI Taxonomy" id="121845"/>
    <lineage>
        <taxon>Eukaryota</taxon>
        <taxon>Metazoa</taxon>
        <taxon>Ecdysozoa</taxon>
        <taxon>Arthropoda</taxon>
        <taxon>Hexapoda</taxon>
        <taxon>Insecta</taxon>
        <taxon>Pterygota</taxon>
        <taxon>Neoptera</taxon>
        <taxon>Paraneoptera</taxon>
        <taxon>Hemiptera</taxon>
        <taxon>Sternorrhyncha</taxon>
        <taxon>Psylloidea</taxon>
        <taxon>Psyllidae</taxon>
        <taxon>Diaphorininae</taxon>
        <taxon>Diaphorina</taxon>
    </lineage>
</organism>
<dbReference type="Proteomes" id="UP000079169">
    <property type="component" value="Unplaced"/>
</dbReference>
<keyword evidence="2" id="KW-1003">Cell membrane</keyword>
<feature type="transmembrane region" description="Helical" evidence="10">
    <location>
        <begin position="59"/>
        <end position="79"/>
    </location>
</feature>
<dbReference type="PANTHER" id="PTHR21137:SF35">
    <property type="entry name" value="ODORANT RECEPTOR 19A-RELATED"/>
    <property type="match status" value="1"/>
</dbReference>
<evidence type="ECO:0000256" key="6">
    <source>
        <dbReference type="ARBA" id="ARBA00022989"/>
    </source>
</evidence>
<keyword evidence="4 10" id="KW-0812">Transmembrane</keyword>
<dbReference type="Pfam" id="PF02949">
    <property type="entry name" value="7tm_6"/>
    <property type="match status" value="1"/>
</dbReference>
<feature type="transmembrane region" description="Helical" evidence="10">
    <location>
        <begin position="112"/>
        <end position="134"/>
    </location>
</feature>
<keyword evidence="6 10" id="KW-1133">Transmembrane helix</keyword>
<comment type="subcellular location">
    <subcellularLocation>
        <location evidence="1 10">Cell membrane</location>
        <topology evidence="1 10">Multi-pass membrane protein</topology>
    </subcellularLocation>
</comment>
<evidence type="ECO:0000313" key="12">
    <source>
        <dbReference type="RefSeq" id="XP_026677633.1"/>
    </source>
</evidence>
<evidence type="ECO:0000256" key="5">
    <source>
        <dbReference type="ARBA" id="ARBA00022725"/>
    </source>
</evidence>
<dbReference type="GO" id="GO:0007165">
    <property type="term" value="P:signal transduction"/>
    <property type="evidence" value="ECO:0007669"/>
    <property type="project" value="UniProtKB-KW"/>
</dbReference>
<evidence type="ECO:0000256" key="10">
    <source>
        <dbReference type="RuleBase" id="RU351113"/>
    </source>
</evidence>
<dbReference type="GO" id="GO:0005886">
    <property type="term" value="C:plasma membrane"/>
    <property type="evidence" value="ECO:0007669"/>
    <property type="project" value="UniProtKB-SubCell"/>
</dbReference>
<evidence type="ECO:0000256" key="1">
    <source>
        <dbReference type="ARBA" id="ARBA00004651"/>
    </source>
</evidence>
<dbReference type="KEGG" id="dci:113466432"/>
<protein>
    <recommendedName>
        <fullName evidence="10">Odorant receptor</fullName>
    </recommendedName>
</protein>
<accession>A0A3Q0ISL9</accession>
<evidence type="ECO:0000256" key="7">
    <source>
        <dbReference type="ARBA" id="ARBA00023136"/>
    </source>
</evidence>
<evidence type="ECO:0000256" key="4">
    <source>
        <dbReference type="ARBA" id="ARBA00022692"/>
    </source>
</evidence>
<dbReference type="GO" id="GO:0004984">
    <property type="term" value="F:olfactory receptor activity"/>
    <property type="evidence" value="ECO:0007669"/>
    <property type="project" value="InterPro"/>
</dbReference>
<sequence>MTYPIFSKSNKIFSSVGLHPLVNNRVRRLYAYSVSGIMIVMTILYVVEACRGGWKSVKHEISSLVFTIFLSSEFFTSMMRFTRREKINRIIEQKFCSTFRTSLRKIDFQENCLIWFWLVLMCLVHIFWLLLPIIGMQNRDTEETKRVLPEILWWPFFDLSTHPHYEIAYVVEIYITVYYVIVSFDVATTVPIISLHIYGQMKVMAFYLKKVGKTDFKDNQEIIYTNVQHGSYVVVNRKLKTPRLHEGQLEIPYTLIETYMEMFVKDIIRYHNMILSVTREFTELKHVNMIQRFTVVTVLLITVTTQINKTYSPPLALMFIIGIVSWEFNLCLSSELIDSGNERIFAAAYDNAWWICTNRVRRMLSFMMCRTRAANHIKLFGFLIVSYALIPETLRFSYSVYILLESSN</sequence>
<name>A0A3Q0ISL9_DIACI</name>
<evidence type="ECO:0000256" key="8">
    <source>
        <dbReference type="ARBA" id="ARBA00023170"/>
    </source>
</evidence>
<comment type="similarity">
    <text evidence="10">Belongs to the insect chemoreceptor superfamily. Heteromeric odorant receptor channel (TC 1.A.69) family.</text>
</comment>
<keyword evidence="9 10" id="KW-0807">Transducer</keyword>
<evidence type="ECO:0000256" key="3">
    <source>
        <dbReference type="ARBA" id="ARBA00022606"/>
    </source>
</evidence>
<evidence type="ECO:0000256" key="2">
    <source>
        <dbReference type="ARBA" id="ARBA00022475"/>
    </source>
</evidence>